<dbReference type="OrthoDB" id="9950490at2"/>
<accession>A0A1V9EDR5</accession>
<dbReference type="EMBL" id="LVXG01000035">
    <property type="protein sequence ID" value="OQP44258.1"/>
    <property type="molecule type" value="Genomic_DNA"/>
</dbReference>
<comment type="caution">
    <text evidence="1">The sequence shown here is derived from an EMBL/GenBank/DDBJ whole genome shotgun (WGS) entry which is preliminary data.</text>
</comment>
<evidence type="ECO:0000313" key="1">
    <source>
        <dbReference type="EMBL" id="OQP44258.1"/>
    </source>
</evidence>
<dbReference type="Proteomes" id="UP000192610">
    <property type="component" value="Unassembled WGS sequence"/>
</dbReference>
<name>A0A1V9EDR5_9BACT</name>
<evidence type="ECO:0000313" key="2">
    <source>
        <dbReference type="Proteomes" id="UP000192610"/>
    </source>
</evidence>
<protein>
    <submittedName>
        <fullName evidence="1">Uncharacterized protein</fullName>
    </submittedName>
</protein>
<keyword evidence="2" id="KW-1185">Reference proteome</keyword>
<dbReference type="AlphaFoldDB" id="A0A1V9EDR5"/>
<reference evidence="2" key="1">
    <citation type="submission" date="2016-04" db="EMBL/GenBank/DDBJ databases">
        <authorList>
            <person name="Chen L."/>
            <person name="Zhuang W."/>
            <person name="Wang G."/>
        </authorList>
    </citation>
    <scope>NUCLEOTIDE SEQUENCE [LARGE SCALE GENOMIC DNA]</scope>
    <source>
        <strain evidence="2">17621</strain>
    </source>
</reference>
<dbReference type="RefSeq" id="WP_081202992.1">
    <property type="nucleotide sequence ID" value="NZ_FOCZ01000004.1"/>
</dbReference>
<sequence length="69" mass="7965">MKMQDQFSDEIKSVFYSIYNNDQGNLKYVPEELMKHGLGYMQILMLTKTELNLGLGEAMMLLEIPDCTV</sequence>
<organism evidence="1 2">
    <name type="scientific">Niastella yeongjuensis</name>
    <dbReference type="NCBI Taxonomy" id="354355"/>
    <lineage>
        <taxon>Bacteria</taxon>
        <taxon>Pseudomonadati</taxon>
        <taxon>Bacteroidota</taxon>
        <taxon>Chitinophagia</taxon>
        <taxon>Chitinophagales</taxon>
        <taxon>Chitinophagaceae</taxon>
        <taxon>Niastella</taxon>
    </lineage>
</organism>
<proteinExistence type="predicted"/>
<gene>
    <name evidence="1" type="ORF">A4H97_33435</name>
</gene>
<dbReference type="STRING" id="354355.SAMN05660816_02861"/>